<reference evidence="1 2" key="1">
    <citation type="submission" date="2020-02" db="EMBL/GenBank/DDBJ databases">
        <title>Draft genome sequence of Haematococcus lacustris strain NIES-144.</title>
        <authorList>
            <person name="Morimoto D."/>
            <person name="Nakagawa S."/>
            <person name="Yoshida T."/>
            <person name="Sawayama S."/>
        </authorList>
    </citation>
    <scope>NUCLEOTIDE SEQUENCE [LARGE SCALE GENOMIC DNA]</scope>
    <source>
        <strain evidence="1 2">NIES-144</strain>
    </source>
</reference>
<dbReference type="AlphaFoldDB" id="A0A699YXS3"/>
<accession>A0A699YXS3</accession>
<keyword evidence="2" id="KW-1185">Reference proteome</keyword>
<evidence type="ECO:0000313" key="1">
    <source>
        <dbReference type="EMBL" id="GFH15073.1"/>
    </source>
</evidence>
<dbReference type="EMBL" id="BLLF01000803">
    <property type="protein sequence ID" value="GFH15073.1"/>
    <property type="molecule type" value="Genomic_DNA"/>
</dbReference>
<protein>
    <submittedName>
        <fullName evidence="1">Uncharacterized protein</fullName>
    </submittedName>
</protein>
<proteinExistence type="predicted"/>
<name>A0A699YXS3_HAELA</name>
<sequence>MSDAGMLGVLTDVFSTATPLSPQSPPDGERLAALCLDGDPTYDVSVMGQAFPTWGWPLGEDVTKHESECGSAISL</sequence>
<organism evidence="1 2">
    <name type="scientific">Haematococcus lacustris</name>
    <name type="common">Green alga</name>
    <name type="synonym">Haematococcus pluvialis</name>
    <dbReference type="NCBI Taxonomy" id="44745"/>
    <lineage>
        <taxon>Eukaryota</taxon>
        <taxon>Viridiplantae</taxon>
        <taxon>Chlorophyta</taxon>
        <taxon>core chlorophytes</taxon>
        <taxon>Chlorophyceae</taxon>
        <taxon>CS clade</taxon>
        <taxon>Chlamydomonadales</taxon>
        <taxon>Haematococcaceae</taxon>
        <taxon>Haematococcus</taxon>
    </lineage>
</organism>
<comment type="caution">
    <text evidence="1">The sequence shown here is derived from an EMBL/GenBank/DDBJ whole genome shotgun (WGS) entry which is preliminary data.</text>
</comment>
<evidence type="ECO:0000313" key="2">
    <source>
        <dbReference type="Proteomes" id="UP000485058"/>
    </source>
</evidence>
<dbReference type="Proteomes" id="UP000485058">
    <property type="component" value="Unassembled WGS sequence"/>
</dbReference>
<gene>
    <name evidence="1" type="ORF">HaLaN_11234</name>
</gene>